<reference evidence="2 3" key="1">
    <citation type="submission" date="2019-06" db="EMBL/GenBank/DDBJ databases">
        <title>Persicimonas caeni gen. nov., sp. nov., a predatory bacterium isolated from solar saltern.</title>
        <authorList>
            <person name="Wang S."/>
        </authorList>
    </citation>
    <scope>NUCLEOTIDE SEQUENCE [LARGE SCALE GENOMIC DNA]</scope>
    <source>
        <strain evidence="2 3">YN101</strain>
    </source>
</reference>
<sequence>MSFPPSVQAMSLRDFIPLDLKTAVARRMCSDLVGNLVGAIFNDRIPSWDCHIDTSSPRIDGPTKASVFWRLYEGSEIRFIRSQLRADLDVVEVGGSIGVVSCHIRRRLAPHRRLFVVEADPELATIADNNLRSNHPKASFEVLNRAVSYHPDADGLVRFARSPANVSGRLAEDTSQDVVEVGATTLGGLVEEKQIDEFVLVSDIEGAEAQLLDQDAEILRDRCRQIVIELHETQLAGTAVGIDDLVATITDLGFALDARRGPVCVFSADKSEKRQ</sequence>
<feature type="domain" description="Methyltransferase FkbM" evidence="1">
    <location>
        <begin position="104"/>
        <end position="254"/>
    </location>
</feature>
<dbReference type="OrthoDB" id="3217282at2"/>
<gene>
    <name evidence="2" type="ORF">FIV42_13295</name>
</gene>
<dbReference type="InterPro" id="IPR006342">
    <property type="entry name" value="FkbM_mtfrase"/>
</dbReference>
<dbReference type="RefSeq" id="WP_141198170.1">
    <property type="nucleotide sequence ID" value="NZ_CP041186.1"/>
</dbReference>
<name>A0A4Y6PTW7_PERCE</name>
<evidence type="ECO:0000259" key="1">
    <source>
        <dbReference type="Pfam" id="PF05050"/>
    </source>
</evidence>
<dbReference type="Gene3D" id="3.40.50.150">
    <property type="entry name" value="Vaccinia Virus protein VP39"/>
    <property type="match status" value="1"/>
</dbReference>
<accession>A0A4Y6PTW7</accession>
<dbReference type="InterPro" id="IPR053188">
    <property type="entry name" value="FkbM_Methyltransferase"/>
</dbReference>
<dbReference type="InterPro" id="IPR029063">
    <property type="entry name" value="SAM-dependent_MTases_sf"/>
</dbReference>
<dbReference type="PANTHER" id="PTHR36973:SF4">
    <property type="entry name" value="NODULATION PROTEIN"/>
    <property type="match status" value="1"/>
</dbReference>
<keyword evidence="2" id="KW-0489">Methyltransferase</keyword>
<protein>
    <submittedName>
        <fullName evidence="2">FkbM family methyltransferase</fullName>
    </submittedName>
</protein>
<keyword evidence="3" id="KW-1185">Reference proteome</keyword>
<dbReference type="Proteomes" id="UP000315995">
    <property type="component" value="Chromosome"/>
</dbReference>
<dbReference type="EMBL" id="CP041186">
    <property type="protein sequence ID" value="QDG51690.1"/>
    <property type="molecule type" value="Genomic_DNA"/>
</dbReference>
<dbReference type="NCBIfam" id="TIGR01444">
    <property type="entry name" value="fkbM_fam"/>
    <property type="match status" value="1"/>
</dbReference>
<proteinExistence type="predicted"/>
<dbReference type="SUPFAM" id="SSF53335">
    <property type="entry name" value="S-adenosyl-L-methionine-dependent methyltransferases"/>
    <property type="match status" value="1"/>
</dbReference>
<dbReference type="Pfam" id="PF05050">
    <property type="entry name" value="Methyltransf_21"/>
    <property type="match status" value="1"/>
</dbReference>
<accession>A0A5B8Y5K3</accession>
<dbReference type="PANTHER" id="PTHR36973">
    <property type="entry name" value="SLL1456 PROTEIN-RELATED"/>
    <property type="match status" value="1"/>
</dbReference>
<dbReference type="AlphaFoldDB" id="A0A4Y6PTW7"/>
<organism evidence="2 3">
    <name type="scientific">Persicimonas caeni</name>
    <dbReference type="NCBI Taxonomy" id="2292766"/>
    <lineage>
        <taxon>Bacteria</taxon>
        <taxon>Deltaproteobacteria</taxon>
        <taxon>Bradymonadales</taxon>
        <taxon>Bradymonadaceae</taxon>
        <taxon>Persicimonas</taxon>
    </lineage>
</organism>
<dbReference type="GO" id="GO:0032259">
    <property type="term" value="P:methylation"/>
    <property type="evidence" value="ECO:0007669"/>
    <property type="project" value="UniProtKB-KW"/>
</dbReference>
<keyword evidence="2" id="KW-0808">Transferase</keyword>
<evidence type="ECO:0000313" key="2">
    <source>
        <dbReference type="EMBL" id="QDG51690.1"/>
    </source>
</evidence>
<evidence type="ECO:0000313" key="3">
    <source>
        <dbReference type="Proteomes" id="UP000315995"/>
    </source>
</evidence>
<dbReference type="GO" id="GO:0008171">
    <property type="term" value="F:O-methyltransferase activity"/>
    <property type="evidence" value="ECO:0007669"/>
    <property type="project" value="TreeGrafter"/>
</dbReference>